<dbReference type="RefSeq" id="WP_141223817.1">
    <property type="nucleotide sequence ID" value="NZ_FOZL01000001.1"/>
</dbReference>
<dbReference type="OrthoDB" id="114026at2"/>
<accession>A0A1I6LRK0</accession>
<evidence type="ECO:0008006" key="3">
    <source>
        <dbReference type="Google" id="ProtNLM"/>
    </source>
</evidence>
<protein>
    <recommendedName>
        <fullName evidence="3">DUF1287 domain-containing protein</fullName>
    </recommendedName>
</protein>
<organism evidence="1 2">
    <name type="scientific">Granulicella pectinivorans</name>
    <dbReference type="NCBI Taxonomy" id="474950"/>
    <lineage>
        <taxon>Bacteria</taxon>
        <taxon>Pseudomonadati</taxon>
        <taxon>Acidobacteriota</taxon>
        <taxon>Terriglobia</taxon>
        <taxon>Terriglobales</taxon>
        <taxon>Acidobacteriaceae</taxon>
        <taxon>Granulicella</taxon>
    </lineage>
</organism>
<sequence length="201" mass="21815">MLRREFLIGLALAATVRPEKPGVRLARAARAQLGVTRGYDPGYARIAFPNGDVPRETGVCADVVVRAGRNGLGLDLQELLHTDIAKNFGAYPARATWGQTKPDTNIDHRRVPNLETFWARTGCQIWVAKGAVAGNEFPAPLLVGDMLSWRLGGRLPHVGVVSSVDLLGAVVVHNIGGGVEENRLFGFRDQKAFGHYRRPSA</sequence>
<name>A0A1I6LRK0_9BACT</name>
<dbReference type="EMBL" id="FOZL01000001">
    <property type="protein sequence ID" value="SFS06127.1"/>
    <property type="molecule type" value="Genomic_DNA"/>
</dbReference>
<evidence type="ECO:0000313" key="2">
    <source>
        <dbReference type="Proteomes" id="UP000199024"/>
    </source>
</evidence>
<reference evidence="1 2" key="1">
    <citation type="submission" date="2016-10" db="EMBL/GenBank/DDBJ databases">
        <authorList>
            <person name="de Groot N.N."/>
        </authorList>
    </citation>
    <scope>NUCLEOTIDE SEQUENCE [LARGE SCALE GENOMIC DNA]</scope>
    <source>
        <strain evidence="1 2">DSM 21001</strain>
    </source>
</reference>
<dbReference type="STRING" id="474950.SAMN05421771_1169"/>
<dbReference type="AlphaFoldDB" id="A0A1I6LRK0"/>
<gene>
    <name evidence="1" type="ORF">SAMN05421771_1169</name>
</gene>
<dbReference type="InterPro" id="IPR009706">
    <property type="entry name" value="DUF1287"/>
</dbReference>
<dbReference type="Pfam" id="PF06940">
    <property type="entry name" value="DUF1287"/>
    <property type="match status" value="1"/>
</dbReference>
<proteinExistence type="predicted"/>
<dbReference type="Proteomes" id="UP000199024">
    <property type="component" value="Unassembled WGS sequence"/>
</dbReference>
<keyword evidence="2" id="KW-1185">Reference proteome</keyword>
<evidence type="ECO:0000313" key="1">
    <source>
        <dbReference type="EMBL" id="SFS06127.1"/>
    </source>
</evidence>